<feature type="domain" description="SbsA Ig-like" evidence="2">
    <location>
        <begin position="377"/>
        <end position="481"/>
    </location>
</feature>
<gene>
    <name evidence="3" type="ORF">GW587_29095</name>
</gene>
<dbReference type="RefSeq" id="WP_166108417.1">
    <property type="nucleotide sequence ID" value="NZ_JAADJT010000020.1"/>
</dbReference>
<protein>
    <submittedName>
        <fullName evidence="3">Ig-like domain-containing protein</fullName>
    </submittedName>
</protein>
<dbReference type="InterPro" id="IPR032812">
    <property type="entry name" value="SbsA_Ig"/>
</dbReference>
<accession>A0ABX0FUX9</accession>
<evidence type="ECO:0000313" key="3">
    <source>
        <dbReference type="EMBL" id="NGZ88297.1"/>
    </source>
</evidence>
<dbReference type="Proteomes" id="UP000666369">
    <property type="component" value="Unassembled WGS sequence"/>
</dbReference>
<dbReference type="InterPro" id="IPR013783">
    <property type="entry name" value="Ig-like_fold"/>
</dbReference>
<keyword evidence="4" id="KW-1185">Reference proteome</keyword>
<organism evidence="3 4">
    <name type="scientific">Duganella aceris</name>
    <dbReference type="NCBI Taxonomy" id="2703883"/>
    <lineage>
        <taxon>Bacteria</taxon>
        <taxon>Pseudomonadati</taxon>
        <taxon>Pseudomonadota</taxon>
        <taxon>Betaproteobacteria</taxon>
        <taxon>Burkholderiales</taxon>
        <taxon>Oxalobacteraceae</taxon>
        <taxon>Telluria group</taxon>
        <taxon>Duganella</taxon>
    </lineage>
</organism>
<name>A0ABX0FUX9_9BURK</name>
<reference evidence="4" key="2">
    <citation type="submission" date="2023-07" db="EMBL/GenBank/DDBJ databases">
        <title>Duganella aceri sp. nov., isolated from tree sap.</title>
        <authorList>
            <person name="Kim I.S."/>
        </authorList>
    </citation>
    <scope>NUCLEOTIDE SEQUENCE [LARGE SCALE GENOMIC DNA]</scope>
    <source>
        <strain evidence="4">SAP-35</strain>
    </source>
</reference>
<dbReference type="EMBL" id="JAADJT010000020">
    <property type="protein sequence ID" value="NGZ88297.1"/>
    <property type="molecule type" value="Genomic_DNA"/>
</dbReference>
<evidence type="ECO:0000259" key="2">
    <source>
        <dbReference type="Pfam" id="PF13205"/>
    </source>
</evidence>
<proteinExistence type="predicted"/>
<dbReference type="Gene3D" id="2.60.40.10">
    <property type="entry name" value="Immunoglobulins"/>
    <property type="match status" value="3"/>
</dbReference>
<evidence type="ECO:0000313" key="4">
    <source>
        <dbReference type="Proteomes" id="UP000666369"/>
    </source>
</evidence>
<evidence type="ECO:0000256" key="1">
    <source>
        <dbReference type="ARBA" id="ARBA00022729"/>
    </source>
</evidence>
<keyword evidence="1" id="KW-0732">Signal</keyword>
<sequence length="1014" mass="104625">MPTPTLQSISQTGNTIVLTFDQAMNLGNGNIVISDGHSQAYLSGGRLLNRIVGATDSRSVTLSQGANAGGDDGQVSYSGNTVTITLSSALKAGLSYSVTMNNGALHADSGGADYGILSTTLTHFTVAGGVAPSAPTAVAGAAIHFIDNGDSSSDYVTSVAAQTVTGTITGALGANDFVQVSLDNGAHWHQATTSGNTWTYVGGIETANLSSVSGGMAGVMLARVSNTSALSTQTASQSYVYAAATANTAALTGHTLTLSHDSDSGAFDDDGITQDATKVDVDVLQVHGFHVGDTLRIIDTSNGDMVVGHYVIQASDLLYGSGDYISKDQNNPGFRDSLSVTLDAPLSAGAHNLAAVMVDANGVVSAAPTSAATITVDNIAPVLASSSPTGDDTMVGADITQLVLQFDEFITIENGATIIIRDDNNADNSQTLTLNSDNVSGGTLTVALQAALTGGTHYTVSGLEVRDLAGNDAHPVLHFTTSGDHPQPAEVYSDFTFSADAGDSDNDLITNVAVQTVSGRYTGLLDAGQTIQVSADGGSTWTDAIAANGLWHADDVTLLSGSHDMVVRLSNGNELYREYLLDTSITSLDGHALSLAVGSDSGRSDSDNITSSVQKVSLNVAGLHGFHAGDKILILDTNNSSTQVGSYVIQSGDLYYGDDYFSVGPQLSGQRESVDIDISTPLGDGYHYLVALLADAAGNVGTPYSGTVTVKVETQAYNSDTLTGNHFIETTSSLTGTLTAAAAEITDQIVEVTLDHGVHWQQATLTGTDPKHANWSLAADLSTQIEYGVRIANPADHVTATAYYLTSRDGGYTHPEYDDITLYAGGGIDYITVGARAWVDGGGGYGDQIVTGDDSFVSVGNDSRVTTGNGNNTVSTGFGANVTTGNGDDTIYCSTIDGVTIRAGLGNDKLTVNTRVNELTVGGQTTDIRGVEALHFGYSGNNDLTINSAASVRTFSDTGTLTITAAFAGSHIHLNGLVWISDGIQNNYQSYHSSSNEILLIGQNIAVDTLVGSD</sequence>
<dbReference type="Pfam" id="PF13205">
    <property type="entry name" value="Big_5"/>
    <property type="match status" value="1"/>
</dbReference>
<comment type="caution">
    <text evidence="3">The sequence shown here is derived from an EMBL/GenBank/DDBJ whole genome shotgun (WGS) entry which is preliminary data.</text>
</comment>
<reference evidence="3 4" key="1">
    <citation type="submission" date="2020-01" db="EMBL/GenBank/DDBJ databases">
        <authorList>
            <person name="Lee S.D."/>
        </authorList>
    </citation>
    <scope>NUCLEOTIDE SEQUENCE [LARGE SCALE GENOMIC DNA]</scope>
    <source>
        <strain evidence="3 4">SAP-35</strain>
    </source>
</reference>